<name>A0A562TF94_CHIJA</name>
<evidence type="ECO:0000256" key="2">
    <source>
        <dbReference type="ARBA" id="ARBA00022448"/>
    </source>
</evidence>
<evidence type="ECO:0000256" key="3">
    <source>
        <dbReference type="ARBA" id="ARBA00022458"/>
    </source>
</evidence>
<organism evidence="7 8">
    <name type="scientific">Chitinophaga japonensis</name>
    <name type="common">Flexibacter japonensis</name>
    <dbReference type="NCBI Taxonomy" id="104662"/>
    <lineage>
        <taxon>Bacteria</taxon>
        <taxon>Pseudomonadati</taxon>
        <taxon>Bacteroidota</taxon>
        <taxon>Chitinophagia</taxon>
        <taxon>Chitinophagales</taxon>
        <taxon>Chitinophagaceae</taxon>
        <taxon>Chitinophaga</taxon>
    </lineage>
</organism>
<keyword evidence="8" id="KW-1185">Reference proteome</keyword>
<dbReference type="Proteomes" id="UP000316778">
    <property type="component" value="Unassembled WGS sequence"/>
</dbReference>
<evidence type="ECO:0000256" key="1">
    <source>
        <dbReference type="ARBA" id="ARBA00005417"/>
    </source>
</evidence>
<keyword evidence="4" id="KW-0547">Nucleotide-binding</keyword>
<dbReference type="Pfam" id="PF00005">
    <property type="entry name" value="ABC_tran"/>
    <property type="match status" value="1"/>
</dbReference>
<dbReference type="InterPro" id="IPR050763">
    <property type="entry name" value="ABC_transporter_ATP-binding"/>
</dbReference>
<proteinExistence type="inferred from homology"/>
<dbReference type="PROSITE" id="PS50893">
    <property type="entry name" value="ABC_TRANSPORTER_2"/>
    <property type="match status" value="1"/>
</dbReference>
<dbReference type="PANTHER" id="PTHR42711:SF5">
    <property type="entry name" value="ABC TRANSPORTER ATP-BINDING PROTEIN NATA"/>
    <property type="match status" value="1"/>
</dbReference>
<dbReference type="EMBL" id="VLLG01000002">
    <property type="protein sequence ID" value="TWI92207.1"/>
    <property type="molecule type" value="Genomic_DNA"/>
</dbReference>
<dbReference type="GO" id="GO:0005524">
    <property type="term" value="F:ATP binding"/>
    <property type="evidence" value="ECO:0007669"/>
    <property type="project" value="UniProtKB-KW"/>
</dbReference>
<comment type="caution">
    <text evidence="7">The sequence shown here is derived from an EMBL/GenBank/DDBJ whole genome shotgun (WGS) entry which is preliminary data.</text>
</comment>
<dbReference type="OrthoDB" id="9801987at2"/>
<evidence type="ECO:0000259" key="6">
    <source>
        <dbReference type="PROSITE" id="PS50893"/>
    </source>
</evidence>
<evidence type="ECO:0000256" key="4">
    <source>
        <dbReference type="ARBA" id="ARBA00022741"/>
    </source>
</evidence>
<dbReference type="InterPro" id="IPR019864">
    <property type="entry name" value="Motility-assoc_ABC_GldA"/>
</dbReference>
<dbReference type="InterPro" id="IPR003593">
    <property type="entry name" value="AAA+_ATPase"/>
</dbReference>
<keyword evidence="2" id="KW-0813">Transport</keyword>
<dbReference type="CDD" id="cd03230">
    <property type="entry name" value="ABC_DR_subfamily_A"/>
    <property type="match status" value="1"/>
</dbReference>
<dbReference type="Gene3D" id="3.40.50.300">
    <property type="entry name" value="P-loop containing nucleotide triphosphate hydrolases"/>
    <property type="match status" value="1"/>
</dbReference>
<dbReference type="SMART" id="SM00382">
    <property type="entry name" value="AAA"/>
    <property type="match status" value="1"/>
</dbReference>
<feature type="domain" description="ABC transporter" evidence="6">
    <location>
        <begin position="3"/>
        <end position="231"/>
    </location>
</feature>
<dbReference type="GO" id="GO:0016887">
    <property type="term" value="F:ATP hydrolysis activity"/>
    <property type="evidence" value="ECO:0007669"/>
    <property type="project" value="InterPro"/>
</dbReference>
<dbReference type="PANTHER" id="PTHR42711">
    <property type="entry name" value="ABC TRANSPORTER ATP-BINDING PROTEIN"/>
    <property type="match status" value="1"/>
</dbReference>
<keyword evidence="5 7" id="KW-0067">ATP-binding</keyword>
<evidence type="ECO:0000256" key="5">
    <source>
        <dbReference type="ARBA" id="ARBA00022840"/>
    </source>
</evidence>
<keyword evidence="3" id="KW-0536">Nodulation</keyword>
<evidence type="ECO:0000313" key="7">
    <source>
        <dbReference type="EMBL" id="TWI92207.1"/>
    </source>
</evidence>
<dbReference type="SUPFAM" id="SSF52540">
    <property type="entry name" value="P-loop containing nucleoside triphosphate hydrolases"/>
    <property type="match status" value="1"/>
</dbReference>
<comment type="similarity">
    <text evidence="1">Belongs to the ABC transporter superfamily.</text>
</comment>
<protein>
    <submittedName>
        <fullName evidence="7">ABC-2 type transport system ATP-binding protein</fullName>
    </submittedName>
</protein>
<dbReference type="InterPro" id="IPR027417">
    <property type="entry name" value="P-loop_NTPase"/>
</dbReference>
<dbReference type="NCBIfam" id="TIGR03522">
    <property type="entry name" value="GldA_ABC_ATP"/>
    <property type="match status" value="1"/>
</dbReference>
<accession>A0A562TF94</accession>
<dbReference type="AlphaFoldDB" id="A0A562TF94"/>
<reference evidence="7 8" key="1">
    <citation type="journal article" date="2013" name="Stand. Genomic Sci.">
        <title>Genomic Encyclopedia of Type Strains, Phase I: The one thousand microbial genomes (KMG-I) project.</title>
        <authorList>
            <person name="Kyrpides N.C."/>
            <person name="Woyke T."/>
            <person name="Eisen J.A."/>
            <person name="Garrity G."/>
            <person name="Lilburn T.G."/>
            <person name="Beck B.J."/>
            <person name="Whitman W.B."/>
            <person name="Hugenholtz P."/>
            <person name="Klenk H.P."/>
        </authorList>
    </citation>
    <scope>NUCLEOTIDE SEQUENCE [LARGE SCALE GENOMIC DNA]</scope>
    <source>
        <strain evidence="7 8">DSM 13484</strain>
    </source>
</reference>
<dbReference type="InterPro" id="IPR003439">
    <property type="entry name" value="ABC_transporter-like_ATP-bd"/>
</dbReference>
<sequence>MSIQVSQLSKTYGEQKAVDGISFALNKGEIVGFLGPNGAGKSTTMKMITGYLPPSGGQAVVSGFDVAKEPLEVRRRVGYLPEANPLYYDMYVKEFLGFAASVHGLGKAAPERIRNIIALTGLEPESKKKIGALSKGYKQRVGLAQALLHDPEVLILDEPTSGLDPNQLADIRQVIRALGHNKTVILSTHIMQEVEAMCSRVIIINKGQIIADDTVQNLQQQEGHGYIQVTFGEPVAAAELEQLPEVVRVAPQEGNTWQLFTGNVEAVRKNLLQFALLNNRNILSLQSNSQSLEAIFRQLTK</sequence>
<evidence type="ECO:0000313" key="8">
    <source>
        <dbReference type="Proteomes" id="UP000316778"/>
    </source>
</evidence>
<dbReference type="RefSeq" id="WP_145711514.1">
    <property type="nucleotide sequence ID" value="NZ_BAAAFY010000001.1"/>
</dbReference>
<gene>
    <name evidence="7" type="ORF">LX66_1592</name>
</gene>